<dbReference type="InterPro" id="IPR037278">
    <property type="entry name" value="ARFGAP/RecO"/>
</dbReference>
<dbReference type="GO" id="GO:0005737">
    <property type="term" value="C:cytoplasm"/>
    <property type="evidence" value="ECO:0007669"/>
    <property type="project" value="InterPro"/>
</dbReference>
<dbReference type="Pfam" id="PF01412">
    <property type="entry name" value="ArfGap"/>
    <property type="match status" value="1"/>
</dbReference>
<dbReference type="Gene3D" id="1.10.220.150">
    <property type="entry name" value="Arf GTPase activating protein"/>
    <property type="match status" value="1"/>
</dbReference>
<dbReference type="PRINTS" id="PR00405">
    <property type="entry name" value="REVINTRACTNG"/>
</dbReference>
<evidence type="ECO:0000259" key="8">
    <source>
        <dbReference type="PROSITE" id="PS50115"/>
    </source>
</evidence>
<dbReference type="Pfam" id="PF12796">
    <property type="entry name" value="Ank_2"/>
    <property type="match status" value="1"/>
</dbReference>
<keyword evidence="3 6" id="KW-0863">Zinc-finger</keyword>
<dbReference type="Gene3D" id="2.30.29.30">
    <property type="entry name" value="Pleckstrin-homology domain (PH domain)/Phosphotyrosine-binding domain (PTB)"/>
    <property type="match status" value="1"/>
</dbReference>
<keyword evidence="10" id="KW-1185">Reference proteome</keyword>
<organism evidence="9 10">
    <name type="scientific">Lupinus angustifolius</name>
    <name type="common">Narrow-leaved blue lupine</name>
    <dbReference type="NCBI Taxonomy" id="3871"/>
    <lineage>
        <taxon>Eukaryota</taxon>
        <taxon>Viridiplantae</taxon>
        <taxon>Streptophyta</taxon>
        <taxon>Embryophyta</taxon>
        <taxon>Tracheophyta</taxon>
        <taxon>Spermatophyta</taxon>
        <taxon>Magnoliopsida</taxon>
        <taxon>eudicotyledons</taxon>
        <taxon>Gunneridae</taxon>
        <taxon>Pentapetalae</taxon>
        <taxon>rosids</taxon>
        <taxon>fabids</taxon>
        <taxon>Fabales</taxon>
        <taxon>Fabaceae</taxon>
        <taxon>Papilionoideae</taxon>
        <taxon>50 kb inversion clade</taxon>
        <taxon>genistoids sensu lato</taxon>
        <taxon>core genistoids</taxon>
        <taxon>Genisteae</taxon>
        <taxon>Lupinus</taxon>
    </lineage>
</organism>
<dbReference type="InterPro" id="IPR002110">
    <property type="entry name" value="Ankyrin_rpt"/>
</dbReference>
<evidence type="ECO:0000313" key="10">
    <source>
        <dbReference type="Proteomes" id="UP000188354"/>
    </source>
</evidence>
<keyword evidence="2" id="KW-0479">Metal-binding</keyword>
<evidence type="ECO:0000256" key="1">
    <source>
        <dbReference type="ARBA" id="ARBA00004413"/>
    </source>
</evidence>
<dbReference type="CDD" id="cd07606">
    <property type="entry name" value="BAR_SFC_plant"/>
    <property type="match status" value="1"/>
</dbReference>
<dbReference type="Gene3D" id="1.20.1270.60">
    <property type="entry name" value="Arfaptin homology (AH) domain/BAR domain"/>
    <property type="match status" value="1"/>
</dbReference>
<gene>
    <name evidence="9" type="ORF">TanjilG_16425</name>
</gene>
<dbReference type="InterPro" id="IPR004148">
    <property type="entry name" value="BAR_dom"/>
</dbReference>
<evidence type="ECO:0000256" key="5">
    <source>
        <dbReference type="PROSITE-ProRule" id="PRU00023"/>
    </source>
</evidence>
<dbReference type="PROSITE" id="PS50115">
    <property type="entry name" value="ARFGAP"/>
    <property type="match status" value="1"/>
</dbReference>
<feature type="repeat" description="ANK" evidence="5">
    <location>
        <begin position="708"/>
        <end position="740"/>
    </location>
</feature>
<reference evidence="9 10" key="1">
    <citation type="journal article" date="2017" name="Plant Biotechnol. J.">
        <title>A comprehensive draft genome sequence for lupin (Lupinus angustifolius), an emerging health food: insights into plant-microbe interactions and legume evolution.</title>
        <authorList>
            <person name="Hane J.K."/>
            <person name="Ming Y."/>
            <person name="Kamphuis L.G."/>
            <person name="Nelson M.N."/>
            <person name="Garg G."/>
            <person name="Atkins C.A."/>
            <person name="Bayer P.E."/>
            <person name="Bravo A."/>
            <person name="Bringans S."/>
            <person name="Cannon S."/>
            <person name="Edwards D."/>
            <person name="Foley R."/>
            <person name="Gao L.L."/>
            <person name="Harrison M.J."/>
            <person name="Huang W."/>
            <person name="Hurgobin B."/>
            <person name="Li S."/>
            <person name="Liu C.W."/>
            <person name="McGrath A."/>
            <person name="Morahan G."/>
            <person name="Murray J."/>
            <person name="Weller J."/>
            <person name="Jian J."/>
            <person name="Singh K.B."/>
        </authorList>
    </citation>
    <scope>NUCLEOTIDE SEQUENCE [LARGE SCALE GENOMIC DNA]</scope>
    <source>
        <strain evidence="10">cv. Tanjil</strain>
        <tissue evidence="9">Whole plant</tissue>
    </source>
</reference>
<dbReference type="STRING" id="3871.A0A1J7H8C2"/>
<dbReference type="CDD" id="cd13250">
    <property type="entry name" value="PH_ACAP"/>
    <property type="match status" value="1"/>
</dbReference>
<dbReference type="InterPro" id="IPR035670">
    <property type="entry name" value="AGD1/2/3/4_BAR_plant"/>
</dbReference>
<sequence>MGSSFIKLDDSPMFQKQLFSLEEAADELKDRCQQLFKGCNKFMEALGEAYNGEISFADSLEVFSSGQDDPVSLSIGGPVISKFITILRELASFKELLRSQVEHMLIDRLTEFMTVDLQDVKDSRQRFDKAVHSYDQSREKFVSLKKTTPGDIVIESEEVNSVMNIEVKKKYEFLESVSAIMDAHLRYFKLGYDLMSQMEPYIHQVLTYAHQSKEMANIEQDKLEKRILEYRTQAELENIQASHNTEPLPGADGTHVIGLNSYKNFDAGMQSAAKGEASNWPFLVQTVKQGYLLKQSLNSRGGWNRRFFVLDSRGSLYYYRVKGCKPMGSQSYHYTRPGEQNIGMFGRFRSRHNMAASLNEDILECCAVDLCTSTIKMDAEDTDLRLCFRIISLSKSYTLQAENEADRMDWVNKITGGITLLFNSQFLQPHYDGRLHFENKNSEGGASLASQSEDGNGIYSREVVSVSKILREIPGNGICAECSAPEPEWASLNHGILLCIECSGVHRNIGVHISKVRSVTLDVRVWEPTVLELFDNLGNAYSNSIWEGLLVVDDEGVAESNVPTKPCPTDAFQYKEKYIQAKYVEKSLIIREEDIPGNPSLSIRIWQAVQAINVREVYRLIVTSNSNLINTIYDDVVHQAEAKDLNLGPMNEGHQHDPGECLRIKETNETDRCFRGWSLLHLACHSDSALMIELLLQFGADVNMCDYHGRTPLHHCISSGKNPLAKFLLRRGAKPSIKDAGGLTVLERAMEMGAINDEELFIKLAECQ</sequence>
<dbReference type="OMA" id="FGFREAM"/>
<dbReference type="CDD" id="cd08204">
    <property type="entry name" value="ArfGap"/>
    <property type="match status" value="1"/>
</dbReference>
<dbReference type="InterPro" id="IPR027267">
    <property type="entry name" value="AH/BAR_dom_sf"/>
</dbReference>
<dbReference type="InterPro" id="IPR001849">
    <property type="entry name" value="PH_domain"/>
</dbReference>
<dbReference type="PANTHER" id="PTHR23180">
    <property type="entry name" value="CENTAURIN/ARF"/>
    <property type="match status" value="1"/>
</dbReference>
<evidence type="ECO:0000313" key="9">
    <source>
        <dbReference type="EMBL" id="OIW08844.1"/>
    </source>
</evidence>
<evidence type="ECO:0000256" key="3">
    <source>
        <dbReference type="ARBA" id="ARBA00022771"/>
    </source>
</evidence>
<dbReference type="GO" id="GO:0005096">
    <property type="term" value="F:GTPase activator activity"/>
    <property type="evidence" value="ECO:0007669"/>
    <property type="project" value="InterPro"/>
</dbReference>
<dbReference type="SUPFAM" id="SSF103657">
    <property type="entry name" value="BAR/IMD domain-like"/>
    <property type="match status" value="1"/>
</dbReference>
<proteinExistence type="predicted"/>
<dbReference type="SUPFAM" id="SSF48403">
    <property type="entry name" value="Ankyrin repeat"/>
    <property type="match status" value="1"/>
</dbReference>
<evidence type="ECO:0000259" key="7">
    <source>
        <dbReference type="PROSITE" id="PS50003"/>
    </source>
</evidence>
<feature type="domain" description="Arf-GAP" evidence="8">
    <location>
        <begin position="464"/>
        <end position="596"/>
    </location>
</feature>
<dbReference type="InterPro" id="IPR045258">
    <property type="entry name" value="ACAP1/2/3-like"/>
</dbReference>
<dbReference type="SMART" id="SM00721">
    <property type="entry name" value="BAR"/>
    <property type="match status" value="1"/>
</dbReference>
<dbReference type="GO" id="GO:0008270">
    <property type="term" value="F:zinc ion binding"/>
    <property type="evidence" value="ECO:0007669"/>
    <property type="project" value="UniProtKB-KW"/>
</dbReference>
<dbReference type="InterPro" id="IPR038508">
    <property type="entry name" value="ArfGAP_dom_sf"/>
</dbReference>
<dbReference type="SMART" id="SM00248">
    <property type="entry name" value="ANK"/>
    <property type="match status" value="2"/>
</dbReference>
<dbReference type="EMBL" id="CM007367">
    <property type="protein sequence ID" value="OIW08844.1"/>
    <property type="molecule type" value="Genomic_DNA"/>
</dbReference>
<dbReference type="PROSITE" id="PS50088">
    <property type="entry name" value="ANK_REPEAT"/>
    <property type="match status" value="2"/>
</dbReference>
<evidence type="ECO:0000256" key="2">
    <source>
        <dbReference type="ARBA" id="ARBA00022723"/>
    </source>
</evidence>
<dbReference type="PROSITE" id="PS50297">
    <property type="entry name" value="ANK_REP_REGION"/>
    <property type="match status" value="2"/>
</dbReference>
<dbReference type="GO" id="GO:0005886">
    <property type="term" value="C:plasma membrane"/>
    <property type="evidence" value="ECO:0007669"/>
    <property type="project" value="UniProtKB-SubCell"/>
</dbReference>
<dbReference type="Gramene" id="OIW08844">
    <property type="protein sequence ID" value="OIW08844"/>
    <property type="gene ID" value="TanjilG_16425"/>
</dbReference>
<keyword evidence="5" id="KW-0040">ANK repeat</keyword>
<dbReference type="Pfam" id="PF00169">
    <property type="entry name" value="PH"/>
    <property type="match status" value="1"/>
</dbReference>
<dbReference type="PANTHER" id="PTHR23180:SF244">
    <property type="entry name" value="ADP-RIBOSYLATION FACTOR GTPASE-ACTIVATING PROTEIN AGD2"/>
    <property type="match status" value="1"/>
</dbReference>
<dbReference type="SMART" id="SM00233">
    <property type="entry name" value="PH"/>
    <property type="match status" value="1"/>
</dbReference>
<dbReference type="Pfam" id="PF16746">
    <property type="entry name" value="BAR_3"/>
    <property type="match status" value="1"/>
</dbReference>
<protein>
    <submittedName>
        <fullName evidence="9">Uncharacterized protein</fullName>
    </submittedName>
</protein>
<dbReference type="SMART" id="SM00105">
    <property type="entry name" value="ArfGap"/>
    <property type="match status" value="1"/>
</dbReference>
<dbReference type="InterPro" id="IPR001164">
    <property type="entry name" value="ArfGAP_dom"/>
</dbReference>
<dbReference type="PROSITE" id="PS50003">
    <property type="entry name" value="PH_DOMAIN"/>
    <property type="match status" value="1"/>
</dbReference>
<dbReference type="Gene3D" id="1.25.40.20">
    <property type="entry name" value="Ankyrin repeat-containing domain"/>
    <property type="match status" value="1"/>
</dbReference>
<dbReference type="AlphaFoldDB" id="A0A1J7H8C2"/>
<dbReference type="InterPro" id="IPR036770">
    <property type="entry name" value="Ankyrin_rpt-contain_sf"/>
</dbReference>
<accession>A0A1J7H8C2</accession>
<evidence type="ECO:0000256" key="4">
    <source>
        <dbReference type="ARBA" id="ARBA00022833"/>
    </source>
</evidence>
<dbReference type="SUPFAM" id="SSF50729">
    <property type="entry name" value="PH domain-like"/>
    <property type="match status" value="1"/>
</dbReference>
<evidence type="ECO:0000256" key="6">
    <source>
        <dbReference type="PROSITE-ProRule" id="PRU00288"/>
    </source>
</evidence>
<dbReference type="Proteomes" id="UP000188354">
    <property type="component" value="Chromosome LG07"/>
</dbReference>
<feature type="repeat" description="ANK" evidence="5">
    <location>
        <begin position="675"/>
        <end position="707"/>
    </location>
</feature>
<comment type="subcellular location">
    <subcellularLocation>
        <location evidence="1">Cell membrane</location>
        <topology evidence="1">Peripheral membrane protein</topology>
        <orientation evidence="1">Cytoplasmic side</orientation>
    </subcellularLocation>
</comment>
<keyword evidence="4" id="KW-0862">Zinc</keyword>
<dbReference type="SUPFAM" id="SSF57863">
    <property type="entry name" value="ArfGap/RecO-like zinc finger"/>
    <property type="match status" value="1"/>
</dbReference>
<feature type="domain" description="PH" evidence="7">
    <location>
        <begin position="285"/>
        <end position="419"/>
    </location>
</feature>
<name>A0A1J7H8C2_LUPAN</name>
<dbReference type="InterPro" id="IPR011993">
    <property type="entry name" value="PH-like_dom_sf"/>
</dbReference>